<sequence>FRMEKHVFINFCEALQARGWLKKSRYVSIPEKVAIFLLILSHNERVRLVAERFQHWGWTISNNFHKVLKAACRLGKPIIKLPNFDTKCLRLNPKYFPFCKDCVGAIEGTHIDAHIPANQQIPYRRKNTTQNIMCVSFDMCFTFVMTGWEGTANDSRIFLECVCKLENKFPLPTGEKYYVVDYGYSNMQGFLSPF</sequence>
<feature type="non-terminal residue" evidence="10">
    <location>
        <position position="194"/>
    </location>
</feature>
<evidence type="ECO:0000313" key="11">
    <source>
        <dbReference type="Proteomes" id="UP000187406"/>
    </source>
</evidence>
<keyword evidence="5" id="KW-0479">Metal-binding</keyword>
<evidence type="ECO:0000313" key="10">
    <source>
        <dbReference type="EMBL" id="GAV70022.1"/>
    </source>
</evidence>
<dbReference type="InParanoid" id="A0A1Q3BQ94"/>
<dbReference type="InterPro" id="IPR058353">
    <property type="entry name" value="DUF8040"/>
</dbReference>
<feature type="non-terminal residue" evidence="10">
    <location>
        <position position="1"/>
    </location>
</feature>
<evidence type="ECO:0000256" key="1">
    <source>
        <dbReference type="ARBA" id="ARBA00001968"/>
    </source>
</evidence>
<dbReference type="Pfam" id="PF26138">
    <property type="entry name" value="DUF8040"/>
    <property type="match status" value="1"/>
</dbReference>
<evidence type="ECO:0000256" key="5">
    <source>
        <dbReference type="ARBA" id="ARBA00022723"/>
    </source>
</evidence>
<dbReference type="STRING" id="3775.A0A1Q3BQ94"/>
<evidence type="ECO:0000259" key="8">
    <source>
        <dbReference type="Pfam" id="PF13359"/>
    </source>
</evidence>
<evidence type="ECO:0000256" key="6">
    <source>
        <dbReference type="ARBA" id="ARBA00022801"/>
    </source>
</evidence>
<dbReference type="GO" id="GO:0005634">
    <property type="term" value="C:nucleus"/>
    <property type="evidence" value="ECO:0007669"/>
    <property type="project" value="UniProtKB-SubCell"/>
</dbReference>
<keyword evidence="6" id="KW-0378">Hydrolase</keyword>
<keyword evidence="7" id="KW-0539">Nucleus</keyword>
<dbReference type="PANTHER" id="PTHR22930:SF280">
    <property type="entry name" value="OS11G0202600 PROTEIN"/>
    <property type="match status" value="1"/>
</dbReference>
<dbReference type="GO" id="GO:0016787">
    <property type="term" value="F:hydrolase activity"/>
    <property type="evidence" value="ECO:0007669"/>
    <property type="project" value="UniProtKB-KW"/>
</dbReference>
<gene>
    <name evidence="10" type="ORF">CFOL_v3_13521</name>
</gene>
<evidence type="ECO:0000256" key="2">
    <source>
        <dbReference type="ARBA" id="ARBA00004123"/>
    </source>
</evidence>
<evidence type="ECO:0000256" key="4">
    <source>
        <dbReference type="ARBA" id="ARBA00022722"/>
    </source>
</evidence>
<proteinExistence type="inferred from homology"/>
<dbReference type="EMBL" id="BDDD01000770">
    <property type="protein sequence ID" value="GAV70022.1"/>
    <property type="molecule type" value="Genomic_DNA"/>
</dbReference>
<dbReference type="Pfam" id="PF13359">
    <property type="entry name" value="DDE_Tnp_4"/>
    <property type="match status" value="1"/>
</dbReference>
<comment type="caution">
    <text evidence="10">The sequence shown here is derived from an EMBL/GenBank/DDBJ whole genome shotgun (WGS) entry which is preliminary data.</text>
</comment>
<protein>
    <submittedName>
        <fullName evidence="10">DDE_4 domain-containing protein</fullName>
    </submittedName>
</protein>
<dbReference type="GO" id="GO:0004518">
    <property type="term" value="F:nuclease activity"/>
    <property type="evidence" value="ECO:0007669"/>
    <property type="project" value="UniProtKB-KW"/>
</dbReference>
<dbReference type="Proteomes" id="UP000187406">
    <property type="component" value="Unassembled WGS sequence"/>
</dbReference>
<comment type="cofactor">
    <cofactor evidence="1">
        <name>a divalent metal cation</name>
        <dbReference type="ChEBI" id="CHEBI:60240"/>
    </cofactor>
</comment>
<accession>A0A1Q3BQ94</accession>
<name>A0A1Q3BQ94_CEPFO</name>
<dbReference type="PANTHER" id="PTHR22930">
    <property type="match status" value="1"/>
</dbReference>
<comment type="subcellular location">
    <subcellularLocation>
        <location evidence="2">Nucleus</location>
    </subcellularLocation>
</comment>
<feature type="domain" description="DUF8040" evidence="9">
    <location>
        <begin position="1"/>
        <end position="72"/>
    </location>
</feature>
<dbReference type="OrthoDB" id="785423at2759"/>
<keyword evidence="11" id="KW-1185">Reference proteome</keyword>
<organism evidence="10 11">
    <name type="scientific">Cephalotus follicularis</name>
    <name type="common">Albany pitcher plant</name>
    <dbReference type="NCBI Taxonomy" id="3775"/>
    <lineage>
        <taxon>Eukaryota</taxon>
        <taxon>Viridiplantae</taxon>
        <taxon>Streptophyta</taxon>
        <taxon>Embryophyta</taxon>
        <taxon>Tracheophyta</taxon>
        <taxon>Spermatophyta</taxon>
        <taxon>Magnoliopsida</taxon>
        <taxon>eudicotyledons</taxon>
        <taxon>Gunneridae</taxon>
        <taxon>Pentapetalae</taxon>
        <taxon>rosids</taxon>
        <taxon>fabids</taxon>
        <taxon>Oxalidales</taxon>
        <taxon>Cephalotaceae</taxon>
        <taxon>Cephalotus</taxon>
    </lineage>
</organism>
<evidence type="ECO:0000259" key="9">
    <source>
        <dbReference type="Pfam" id="PF26138"/>
    </source>
</evidence>
<dbReference type="InterPro" id="IPR027806">
    <property type="entry name" value="HARBI1_dom"/>
</dbReference>
<dbReference type="InterPro" id="IPR045249">
    <property type="entry name" value="HARBI1-like"/>
</dbReference>
<feature type="domain" description="DDE Tnp4" evidence="8">
    <location>
        <begin position="107"/>
        <end position="188"/>
    </location>
</feature>
<dbReference type="AlphaFoldDB" id="A0A1Q3BQ94"/>
<reference evidence="11" key="1">
    <citation type="submission" date="2016-04" db="EMBL/GenBank/DDBJ databases">
        <title>Cephalotus genome sequencing.</title>
        <authorList>
            <person name="Fukushima K."/>
            <person name="Hasebe M."/>
            <person name="Fang X."/>
        </authorList>
    </citation>
    <scope>NUCLEOTIDE SEQUENCE [LARGE SCALE GENOMIC DNA]</scope>
    <source>
        <strain evidence="11">cv. St1</strain>
    </source>
</reference>
<evidence type="ECO:0000256" key="7">
    <source>
        <dbReference type="ARBA" id="ARBA00023242"/>
    </source>
</evidence>
<dbReference type="GO" id="GO:0046872">
    <property type="term" value="F:metal ion binding"/>
    <property type="evidence" value="ECO:0007669"/>
    <property type="project" value="UniProtKB-KW"/>
</dbReference>
<keyword evidence="4" id="KW-0540">Nuclease</keyword>
<comment type="similarity">
    <text evidence="3">Belongs to the HARBI1 family.</text>
</comment>
<evidence type="ECO:0000256" key="3">
    <source>
        <dbReference type="ARBA" id="ARBA00006958"/>
    </source>
</evidence>